<evidence type="ECO:0008006" key="3">
    <source>
        <dbReference type="Google" id="ProtNLM"/>
    </source>
</evidence>
<evidence type="ECO:0000313" key="1">
    <source>
        <dbReference type="EMBL" id="KAF7312739.1"/>
    </source>
</evidence>
<evidence type="ECO:0000313" key="2">
    <source>
        <dbReference type="Proteomes" id="UP000636479"/>
    </source>
</evidence>
<organism evidence="1 2">
    <name type="scientific">Mycena indigotica</name>
    <dbReference type="NCBI Taxonomy" id="2126181"/>
    <lineage>
        <taxon>Eukaryota</taxon>
        <taxon>Fungi</taxon>
        <taxon>Dikarya</taxon>
        <taxon>Basidiomycota</taxon>
        <taxon>Agaricomycotina</taxon>
        <taxon>Agaricomycetes</taxon>
        <taxon>Agaricomycetidae</taxon>
        <taxon>Agaricales</taxon>
        <taxon>Marasmiineae</taxon>
        <taxon>Mycenaceae</taxon>
        <taxon>Mycena</taxon>
    </lineage>
</organism>
<sequence length="498" mass="55767">MSSSDLLTSEPRNGPPLPFEIWGAIFECVFLAAQISDENWASGQLIRMDTVSRSSLFRISMTAHYPLRIVCSAWNAVVLSTAPLWTTITVYREDERAPEIAQMAVLRHLELSNGHPLRVTLWGRYDWRASARNDQFTALIDTLFSQSARFISLELIRTGINILITLPSNLCSLQSFVCLQASRRFRDESNFLAALKAAPLRRLRITVSEPVEPDMQAILDNVDWRKLDSLACSSRQTLLHYLANPASGPPGVAGGVKCVELFTLVEYTAHQDLVMCTALRLEVLKLDGRNKNWHRMLEALAPPALQLLAIYNNCTFRGNLQVVGHHLAQHYVSVTTLALHYIADVSSTSLACLLGNLPALAVLDLKERSHPVYPLHGHHLLAQLMNLVPRLKRNTAPSELAFARLKEITYELDDLPLSLAQDGGGPTSMQRQLLLDTITSFVEYWGNVPTIESVTVAQRTFTVHGLELRNQLANHSVFLQQRRKWVEEGRLVVEVGLT</sequence>
<reference evidence="1" key="1">
    <citation type="submission" date="2020-05" db="EMBL/GenBank/DDBJ databases">
        <title>Mycena genomes resolve the evolution of fungal bioluminescence.</title>
        <authorList>
            <person name="Tsai I.J."/>
        </authorList>
    </citation>
    <scope>NUCLEOTIDE SEQUENCE</scope>
    <source>
        <strain evidence="1">171206Taipei</strain>
    </source>
</reference>
<name>A0A8H6T8J1_9AGAR</name>
<dbReference type="RefSeq" id="XP_037224847.1">
    <property type="nucleotide sequence ID" value="XM_037359752.1"/>
</dbReference>
<dbReference type="AlphaFoldDB" id="A0A8H6T8J1"/>
<gene>
    <name evidence="1" type="ORF">MIND_00288900</name>
</gene>
<dbReference type="GeneID" id="59342268"/>
<dbReference type="Proteomes" id="UP000636479">
    <property type="component" value="Unassembled WGS sequence"/>
</dbReference>
<accession>A0A8H6T8J1</accession>
<proteinExistence type="predicted"/>
<dbReference type="EMBL" id="JACAZF010000002">
    <property type="protein sequence ID" value="KAF7312739.1"/>
    <property type="molecule type" value="Genomic_DNA"/>
</dbReference>
<comment type="caution">
    <text evidence="1">The sequence shown here is derived from an EMBL/GenBank/DDBJ whole genome shotgun (WGS) entry which is preliminary data.</text>
</comment>
<protein>
    <recommendedName>
        <fullName evidence="3">F-box domain-containing protein</fullName>
    </recommendedName>
</protein>
<keyword evidence="2" id="KW-1185">Reference proteome</keyword>